<evidence type="ECO:0000256" key="6">
    <source>
        <dbReference type="SAM" id="MobiDB-lite"/>
    </source>
</evidence>
<dbReference type="PANTHER" id="PTHR46481:SF10">
    <property type="entry name" value="ZINC FINGER BED DOMAIN-CONTAINING PROTEIN 39"/>
    <property type="match status" value="1"/>
</dbReference>
<keyword evidence="4" id="KW-0862">Zinc</keyword>
<dbReference type="GO" id="GO:0005634">
    <property type="term" value="C:nucleus"/>
    <property type="evidence" value="ECO:0007669"/>
    <property type="project" value="UniProtKB-SubCell"/>
</dbReference>
<evidence type="ECO:0000256" key="1">
    <source>
        <dbReference type="ARBA" id="ARBA00004123"/>
    </source>
</evidence>
<keyword evidence="3" id="KW-0863">Zinc-finger</keyword>
<keyword evidence="2" id="KW-0479">Metal-binding</keyword>
<evidence type="ECO:0000256" key="3">
    <source>
        <dbReference type="ARBA" id="ARBA00022771"/>
    </source>
</evidence>
<organism evidence="7 8">
    <name type="scientific">Rhizoctonia solani</name>
    <dbReference type="NCBI Taxonomy" id="456999"/>
    <lineage>
        <taxon>Eukaryota</taxon>
        <taxon>Fungi</taxon>
        <taxon>Dikarya</taxon>
        <taxon>Basidiomycota</taxon>
        <taxon>Agaricomycotina</taxon>
        <taxon>Agaricomycetes</taxon>
        <taxon>Cantharellales</taxon>
        <taxon>Ceratobasidiaceae</taxon>
        <taxon>Rhizoctonia</taxon>
    </lineage>
</organism>
<accession>A0A0K6FZU4</accession>
<dbReference type="SUPFAM" id="SSF53098">
    <property type="entry name" value="Ribonuclease H-like"/>
    <property type="match status" value="1"/>
</dbReference>
<evidence type="ECO:0000256" key="5">
    <source>
        <dbReference type="ARBA" id="ARBA00023242"/>
    </source>
</evidence>
<reference evidence="7 8" key="1">
    <citation type="submission" date="2015-07" db="EMBL/GenBank/DDBJ databases">
        <authorList>
            <person name="Noorani M."/>
        </authorList>
    </citation>
    <scope>NUCLEOTIDE SEQUENCE [LARGE SCALE GENOMIC DNA]</scope>
    <source>
        <strain evidence="7">BBA 69670</strain>
    </source>
</reference>
<comment type="subcellular location">
    <subcellularLocation>
        <location evidence="1">Nucleus</location>
    </subcellularLocation>
</comment>
<evidence type="ECO:0000313" key="7">
    <source>
        <dbReference type="EMBL" id="CUA71497.1"/>
    </source>
</evidence>
<sequence length="684" mass="77397">MSSNLPPETIPPPVPLPKARRRRPRAIRSINDLSDAEAWSYSDQDICDAALAAWKADIYKTHYIVTLTRHTKPVIQADGSINEVPDYMEYRFDCKYGNLLHLPVYRRRDSTGTGTGNLHSTMKTCLGRRSLAEKYVTTPISTAYSYVLHIAILIMSCAYHYIPFARFRDDLFLQQVDLLRPGTAVPDSSTLSRLTKYAYMEQARHVRTYFQGVGTIHLAVDGWTSPTSTAYIGLVIHWYSEGKLWRAVLEFIRLKKRHTGAYLASKVFECLQRYGLDQKFLSVCLDNASNNDTLVRGLAQKAPSFHGAKSRIRCAAHVTNLMVKAFIEHFMKPATRKRKAVKYKKSCKRQQTEQPSNCEAQENEVQGVVEIVIDEGEDAGDLNSDVEEDGLEEDAAMLDADRALHDTFVIKETTTEAVQFARKLKFPITDSMLALARGVLSKAASLACKLHDSPTLQAKFEALIEASLSQLKTGRRALARRVPTRWNSDYECLLSLLELRPCVKMLTADSENNLQDLALDKEQWVIVEQLVWVLKIFKEISNLFSRADEPVVHQVIPMFVRIRRRLEAVRMDQQGKLHPLIRAAAHSALLVDNKYMDAFADSEVYWISLVMCPNLKLQWLQDNGFSKPQVDAIYQVVVNRFNSTYKGKSGADAAVVDLQFQDEDEESEDPGKPDGFGNFPSCEL</sequence>
<evidence type="ECO:0000256" key="4">
    <source>
        <dbReference type="ARBA" id="ARBA00022833"/>
    </source>
</evidence>
<keyword evidence="5" id="KW-0539">Nucleus</keyword>
<evidence type="ECO:0000256" key="2">
    <source>
        <dbReference type="ARBA" id="ARBA00022723"/>
    </source>
</evidence>
<dbReference type="AlphaFoldDB" id="A0A0K6FZU4"/>
<protein>
    <submittedName>
        <fullName evidence="7">Putative AC transposase</fullName>
    </submittedName>
</protein>
<dbReference type="InterPro" id="IPR012337">
    <property type="entry name" value="RNaseH-like_sf"/>
</dbReference>
<dbReference type="PANTHER" id="PTHR46481">
    <property type="entry name" value="ZINC FINGER BED DOMAIN-CONTAINING PROTEIN 4"/>
    <property type="match status" value="1"/>
</dbReference>
<dbReference type="GO" id="GO:0008270">
    <property type="term" value="F:zinc ion binding"/>
    <property type="evidence" value="ECO:0007669"/>
    <property type="project" value="UniProtKB-KW"/>
</dbReference>
<name>A0A0K6FZU4_9AGAM</name>
<dbReference type="InterPro" id="IPR052035">
    <property type="entry name" value="ZnF_BED_domain_contain"/>
</dbReference>
<dbReference type="Proteomes" id="UP000044841">
    <property type="component" value="Unassembled WGS sequence"/>
</dbReference>
<evidence type="ECO:0000313" key="8">
    <source>
        <dbReference type="Proteomes" id="UP000044841"/>
    </source>
</evidence>
<gene>
    <name evidence="7" type="ORF">RSOLAG22IIIB_09626</name>
</gene>
<keyword evidence="8" id="KW-1185">Reference proteome</keyword>
<dbReference type="EMBL" id="CYGV01001243">
    <property type="protein sequence ID" value="CUA71497.1"/>
    <property type="molecule type" value="Genomic_DNA"/>
</dbReference>
<proteinExistence type="predicted"/>
<feature type="region of interest" description="Disordered" evidence="6">
    <location>
        <begin position="1"/>
        <end position="22"/>
    </location>
</feature>
<feature type="region of interest" description="Disordered" evidence="6">
    <location>
        <begin position="661"/>
        <end position="684"/>
    </location>
</feature>